<evidence type="ECO:0000313" key="8">
    <source>
        <dbReference type="Proteomes" id="UP000074382"/>
    </source>
</evidence>
<dbReference type="InterPro" id="IPR050477">
    <property type="entry name" value="GrpII_AminoAcid_Decarb"/>
</dbReference>
<reference evidence="8" key="1">
    <citation type="journal article" date="2017" name="Acta Aliment.">
        <title>Plant polysaccharide degrading enzyme system of Thermpbifida cellulosilytica TB100 revealed by de novo genome project data.</title>
        <authorList>
            <person name="Toth A."/>
            <person name="Baka E."/>
            <person name="Luzics S."/>
            <person name="Bata-Vidacs I."/>
            <person name="Nagy I."/>
            <person name="Balint B."/>
            <person name="Herceg R."/>
            <person name="Olasz F."/>
            <person name="Wilk T."/>
            <person name="Nagy T."/>
            <person name="Kriszt B."/>
            <person name="Nagy I."/>
            <person name="Kukolya J."/>
        </authorList>
    </citation>
    <scope>NUCLEOTIDE SEQUENCE [LARGE SCALE GENOMIC DNA]</scope>
    <source>
        <strain evidence="8">TB100</strain>
    </source>
</reference>
<dbReference type="PANTHER" id="PTHR42735">
    <property type="match status" value="1"/>
</dbReference>
<comment type="caution">
    <text evidence="7">The sequence shown here is derived from an EMBL/GenBank/DDBJ whole genome shotgun (WGS) entry which is preliminary data.</text>
</comment>
<protein>
    <submittedName>
        <fullName evidence="7">Pyridoxal-dependent decarboxylase</fullName>
    </submittedName>
</protein>
<dbReference type="GO" id="GO:0019752">
    <property type="term" value="P:carboxylic acid metabolic process"/>
    <property type="evidence" value="ECO:0007669"/>
    <property type="project" value="InterPro"/>
</dbReference>
<dbReference type="GO" id="GO:0030170">
    <property type="term" value="F:pyridoxal phosphate binding"/>
    <property type="evidence" value="ECO:0007669"/>
    <property type="project" value="InterPro"/>
</dbReference>
<dbReference type="InterPro" id="IPR002129">
    <property type="entry name" value="PyrdxlP-dep_de-COase"/>
</dbReference>
<sequence>MPDTEAILAELARLSSADLPTRGGRTLAYVHDPGLPGLDDLATAAHAAFARVNALDMTVFPSVVQLENDVVSFAARLLGGDAATRGSFTSGGTESILLAVKAARDHARAVRGVTEPELVVPDTAHVAFRKAARYLGLRLVTVPTDPVSCTPDPADLAAALTDRTALVAVSAPSYAHGVLDPVAETAAAAAERGVWCHVDACVGGMVLPFLRRLGRDLPDFDLSVPGVCSLSVDLHKYGFADKGASVVLYRDAELRRHQYFASAEWPGYPVVNPTAQGSRSAGPLAAAWAVVRRLGEEGYTGLVATAVRATEEIAAGVGAVPGLRVVGSPVATLLCVASEEADPLHVADEMRARGWFVQPQLSFGAHRRNLHLTVTPATAPQVPALLADLAESVRAAAALPSPNPDPALAAAVAGLDADALSAEELAQVMASIGVDPEKGALPSRMAPLLALLDAAPLPLRERFLTEFVGLLFSGSGA</sequence>
<gene>
    <name evidence="7" type="ORF">AC529_16275</name>
</gene>
<evidence type="ECO:0000256" key="2">
    <source>
        <dbReference type="ARBA" id="ARBA00022898"/>
    </source>
</evidence>
<dbReference type="OrthoDB" id="3335676at2"/>
<dbReference type="RefSeq" id="WP_068758600.1">
    <property type="nucleotide sequence ID" value="NZ_KQ950188.1"/>
</dbReference>
<dbReference type="Proteomes" id="UP000074382">
    <property type="component" value="Unassembled WGS sequence"/>
</dbReference>
<dbReference type="STRING" id="665004.AC529_16275"/>
<keyword evidence="8" id="KW-1185">Reference proteome</keyword>
<evidence type="ECO:0000256" key="4">
    <source>
        <dbReference type="ARBA" id="ARBA00038302"/>
    </source>
</evidence>
<accession>A0A147KEI2</accession>
<dbReference type="Gene3D" id="6.10.140.2150">
    <property type="match status" value="1"/>
</dbReference>
<organism evidence="7 8">
    <name type="scientific">Thermobifida cellulosilytica TB100</name>
    <dbReference type="NCBI Taxonomy" id="665004"/>
    <lineage>
        <taxon>Bacteria</taxon>
        <taxon>Bacillati</taxon>
        <taxon>Actinomycetota</taxon>
        <taxon>Actinomycetes</taxon>
        <taxon>Streptosporangiales</taxon>
        <taxon>Nocardiopsidaceae</taxon>
        <taxon>Thermobifida</taxon>
    </lineage>
</organism>
<keyword evidence="3 6" id="KW-0456">Lyase</keyword>
<dbReference type="AlphaFoldDB" id="A0A147KEI2"/>
<dbReference type="PANTHER" id="PTHR42735:SF6">
    <property type="entry name" value="SPHINGOSINE-1-PHOSPHATE LYASE 1"/>
    <property type="match status" value="1"/>
</dbReference>
<name>A0A147KEI2_THECS</name>
<evidence type="ECO:0000256" key="5">
    <source>
        <dbReference type="PIRSR" id="PIRSR602129-50"/>
    </source>
</evidence>
<dbReference type="InterPro" id="IPR015424">
    <property type="entry name" value="PyrdxlP-dep_Trfase"/>
</dbReference>
<comment type="cofactor">
    <cofactor evidence="1 5 6">
        <name>pyridoxal 5'-phosphate</name>
        <dbReference type="ChEBI" id="CHEBI:597326"/>
    </cofactor>
</comment>
<dbReference type="InterPro" id="IPR015422">
    <property type="entry name" value="PyrdxlP-dep_Trfase_small"/>
</dbReference>
<comment type="similarity">
    <text evidence="4">Belongs to the group II decarboxylase family. Sphingosine-1-phosphate lyase subfamily.</text>
</comment>
<dbReference type="EMBL" id="LGEM01000114">
    <property type="protein sequence ID" value="KUP95695.1"/>
    <property type="molecule type" value="Genomic_DNA"/>
</dbReference>
<dbReference type="Gene3D" id="3.40.640.10">
    <property type="entry name" value="Type I PLP-dependent aspartate aminotransferase-like (Major domain)"/>
    <property type="match status" value="1"/>
</dbReference>
<evidence type="ECO:0000256" key="6">
    <source>
        <dbReference type="RuleBase" id="RU000382"/>
    </source>
</evidence>
<keyword evidence="2 5" id="KW-0663">Pyridoxal phosphate</keyword>
<evidence type="ECO:0000313" key="7">
    <source>
        <dbReference type="EMBL" id="KUP95695.1"/>
    </source>
</evidence>
<proteinExistence type="inferred from homology"/>
<dbReference type="Pfam" id="PF00282">
    <property type="entry name" value="Pyridoxal_deC"/>
    <property type="match status" value="1"/>
</dbReference>
<feature type="modified residue" description="N6-(pyridoxal phosphate)lysine" evidence="5">
    <location>
        <position position="236"/>
    </location>
</feature>
<dbReference type="SUPFAM" id="SSF53383">
    <property type="entry name" value="PLP-dependent transferases"/>
    <property type="match status" value="1"/>
</dbReference>
<dbReference type="GO" id="GO:0004058">
    <property type="term" value="F:aromatic-L-amino-acid decarboxylase activity"/>
    <property type="evidence" value="ECO:0007669"/>
    <property type="project" value="UniProtKB-ARBA"/>
</dbReference>
<dbReference type="PATRIC" id="fig|665004.4.peg.4028"/>
<dbReference type="Gene3D" id="3.90.1150.10">
    <property type="entry name" value="Aspartate Aminotransferase, domain 1"/>
    <property type="match status" value="1"/>
</dbReference>
<dbReference type="InterPro" id="IPR015421">
    <property type="entry name" value="PyrdxlP-dep_Trfase_major"/>
</dbReference>
<evidence type="ECO:0000256" key="1">
    <source>
        <dbReference type="ARBA" id="ARBA00001933"/>
    </source>
</evidence>
<evidence type="ECO:0000256" key="3">
    <source>
        <dbReference type="ARBA" id="ARBA00023239"/>
    </source>
</evidence>